<gene>
    <name evidence="2" type="ORF">EHS11_10015</name>
</gene>
<dbReference type="EMBL" id="RQHV01000045">
    <property type="protein sequence ID" value="TGN10212.1"/>
    <property type="molecule type" value="Genomic_DNA"/>
</dbReference>
<feature type="chain" id="PRO_5020698253" evidence="1">
    <location>
        <begin position="20"/>
        <end position="287"/>
    </location>
</feature>
<keyword evidence="1" id="KW-0732">Signal</keyword>
<evidence type="ECO:0000313" key="2">
    <source>
        <dbReference type="EMBL" id="TGN10212.1"/>
    </source>
</evidence>
<dbReference type="OrthoDB" id="335130at2"/>
<evidence type="ECO:0000256" key="1">
    <source>
        <dbReference type="SAM" id="SignalP"/>
    </source>
</evidence>
<comment type="caution">
    <text evidence="2">The sequence shown here is derived from an EMBL/GenBank/DDBJ whole genome shotgun (WGS) entry which is preliminary data.</text>
</comment>
<evidence type="ECO:0000313" key="3">
    <source>
        <dbReference type="Proteomes" id="UP000298264"/>
    </source>
</evidence>
<name>A0A4R9LT03_9LEPT</name>
<dbReference type="RefSeq" id="WP_135764275.1">
    <property type="nucleotide sequence ID" value="NZ_RQHV01000045.1"/>
</dbReference>
<protein>
    <submittedName>
        <fullName evidence="2">Uncharacterized protein</fullName>
    </submittedName>
</protein>
<organism evidence="2 3">
    <name type="scientific">Leptospira ilyithenensis</name>
    <dbReference type="NCBI Taxonomy" id="2484901"/>
    <lineage>
        <taxon>Bacteria</taxon>
        <taxon>Pseudomonadati</taxon>
        <taxon>Spirochaetota</taxon>
        <taxon>Spirochaetia</taxon>
        <taxon>Leptospirales</taxon>
        <taxon>Leptospiraceae</taxon>
        <taxon>Leptospira</taxon>
    </lineage>
</organism>
<dbReference type="Proteomes" id="UP000298264">
    <property type="component" value="Unassembled WGS sequence"/>
</dbReference>
<proteinExistence type="predicted"/>
<reference evidence="2" key="1">
    <citation type="journal article" date="2019" name="PLoS Negl. Trop. Dis.">
        <title>Revisiting the worldwide diversity of Leptospira species in the environment.</title>
        <authorList>
            <person name="Vincent A.T."/>
            <person name="Schiettekatte O."/>
            <person name="Bourhy P."/>
            <person name="Veyrier F.J."/>
            <person name="Picardeau M."/>
        </authorList>
    </citation>
    <scope>NUCLEOTIDE SEQUENCE [LARGE SCALE GENOMIC DNA]</scope>
    <source>
        <strain evidence="2">201400974</strain>
    </source>
</reference>
<feature type="signal peptide" evidence="1">
    <location>
        <begin position="1"/>
        <end position="19"/>
    </location>
</feature>
<sequence>MKKLLILISLSLVLGAIYAQEAGNTGNPTGTGTQVAGSKDTPDLYPLSIYDPRIRLKNVSFVRRHADTGKGEFLDVQVDLESRVMEDQTYAIYVLAAYEGPKVNESERKLIPYPKWRTNDPQKEDKLLYFTNVMPTPVTAKEVWGEEVYNKKKADVERMHWKGFETEMPEPTFSEVVDYLCKNNSKALPFTLFGETGPSTDKIVMYNYIAQTPEEKKKQVHVTLPKHTYTIYNNKYQASISAHHYTQYRPNFLSFNKVAVLIFDTKKQTNSLLFRKFYDISDLKITF</sequence>
<keyword evidence="3" id="KW-1185">Reference proteome</keyword>
<dbReference type="AlphaFoldDB" id="A0A4R9LT03"/>
<accession>A0A4R9LT03</accession>